<keyword evidence="2" id="KW-0479">Metal-binding</keyword>
<feature type="domain" description="Radical SAM core" evidence="5">
    <location>
        <begin position="108"/>
        <end position="316"/>
    </location>
</feature>
<name>A0A1W1X8J2_9CLOT</name>
<dbReference type="PANTHER" id="PTHR43524">
    <property type="entry name" value="RADICAL SAM SUPERFAMILY PROTEIN"/>
    <property type="match status" value="1"/>
</dbReference>
<evidence type="ECO:0000259" key="5">
    <source>
        <dbReference type="PROSITE" id="PS51918"/>
    </source>
</evidence>
<evidence type="ECO:0000256" key="4">
    <source>
        <dbReference type="ARBA" id="ARBA00023014"/>
    </source>
</evidence>
<keyword evidence="7" id="KW-1185">Reference proteome</keyword>
<dbReference type="STRING" id="1121291.SAMN02745134_00991"/>
<dbReference type="OrthoDB" id="9782387at2"/>
<dbReference type="SUPFAM" id="SSF102114">
    <property type="entry name" value="Radical SAM enzymes"/>
    <property type="match status" value="1"/>
</dbReference>
<dbReference type="GO" id="GO:0003824">
    <property type="term" value="F:catalytic activity"/>
    <property type="evidence" value="ECO:0007669"/>
    <property type="project" value="InterPro"/>
</dbReference>
<dbReference type="Pfam" id="PF04055">
    <property type="entry name" value="Radical_SAM"/>
    <property type="match status" value="1"/>
</dbReference>
<keyword evidence="1" id="KW-0949">S-adenosyl-L-methionine</keyword>
<dbReference type="GO" id="GO:0051536">
    <property type="term" value="F:iron-sulfur cluster binding"/>
    <property type="evidence" value="ECO:0007669"/>
    <property type="project" value="UniProtKB-KW"/>
</dbReference>
<dbReference type="CDD" id="cd21128">
    <property type="entry name" value="SPASM_rSAM"/>
    <property type="match status" value="1"/>
</dbReference>
<keyword evidence="3" id="KW-0408">Iron</keyword>
<evidence type="ECO:0000256" key="3">
    <source>
        <dbReference type="ARBA" id="ARBA00023004"/>
    </source>
</evidence>
<evidence type="ECO:0000256" key="1">
    <source>
        <dbReference type="ARBA" id="ARBA00022691"/>
    </source>
</evidence>
<dbReference type="SFLD" id="SFLDS00029">
    <property type="entry name" value="Radical_SAM"/>
    <property type="match status" value="1"/>
</dbReference>
<dbReference type="AlphaFoldDB" id="A0A1W1X8J2"/>
<keyword evidence="4" id="KW-0411">Iron-sulfur</keyword>
<evidence type="ECO:0000313" key="7">
    <source>
        <dbReference type="Proteomes" id="UP000192468"/>
    </source>
</evidence>
<dbReference type="SFLD" id="SFLDG01067">
    <property type="entry name" value="SPASM/twitch_domain_containing"/>
    <property type="match status" value="1"/>
</dbReference>
<evidence type="ECO:0000256" key="2">
    <source>
        <dbReference type="ARBA" id="ARBA00022723"/>
    </source>
</evidence>
<protein>
    <submittedName>
        <fullName evidence="6">Radical SAM superfamily enzyme, MoaA/NifB/PqqE/SkfB family</fullName>
    </submittedName>
</protein>
<dbReference type="EMBL" id="FWXH01000002">
    <property type="protein sequence ID" value="SMC19988.1"/>
    <property type="molecule type" value="Genomic_DNA"/>
</dbReference>
<gene>
    <name evidence="6" type="ORF">SAMN02745134_00991</name>
</gene>
<dbReference type="Proteomes" id="UP000192468">
    <property type="component" value="Unassembled WGS sequence"/>
</dbReference>
<dbReference type="GO" id="GO:0046872">
    <property type="term" value="F:metal ion binding"/>
    <property type="evidence" value="ECO:0007669"/>
    <property type="project" value="UniProtKB-KW"/>
</dbReference>
<dbReference type="RefSeq" id="WP_084114270.1">
    <property type="nucleotide sequence ID" value="NZ_FWXH01000002.1"/>
</dbReference>
<dbReference type="PROSITE" id="PS51918">
    <property type="entry name" value="RADICAL_SAM"/>
    <property type="match status" value="1"/>
</dbReference>
<dbReference type="InterPro" id="IPR058240">
    <property type="entry name" value="rSAM_sf"/>
</dbReference>
<dbReference type="CDD" id="cd01335">
    <property type="entry name" value="Radical_SAM"/>
    <property type="match status" value="1"/>
</dbReference>
<organism evidence="6 7">
    <name type="scientific">Clostridium acidisoli DSM 12555</name>
    <dbReference type="NCBI Taxonomy" id="1121291"/>
    <lineage>
        <taxon>Bacteria</taxon>
        <taxon>Bacillati</taxon>
        <taxon>Bacillota</taxon>
        <taxon>Clostridia</taxon>
        <taxon>Eubacteriales</taxon>
        <taxon>Clostridiaceae</taxon>
        <taxon>Clostridium</taxon>
    </lineage>
</organism>
<dbReference type="InterPro" id="IPR007197">
    <property type="entry name" value="rSAM"/>
</dbReference>
<dbReference type="InterPro" id="IPR013785">
    <property type="entry name" value="Aldolase_TIM"/>
</dbReference>
<sequence length="459" mass="52711">MNVVEKVKNRTKEMFVKKIVELLEKDPEKNVERIFDMIKHTITEPEDMKQIDAVYDLYTNNEAVNTLIQDIVKTTDKHCLEKFFVNFFANAVWFGGEKRAKYLKEQDTMIPFTILISPSMRCTLKCSGCYAARYSKKDDIPIEELDRIIGEARDLGVYYIIILGGEPFINDYMLDIYEKYNDVMFSPFTNGQLITSEIADRLKKLGNVIPMFSLEGFEKETDARRGKGVFKKVMSSMDLLRERGMLFGVSSATSTANMDTVTSDEFIDMLVKKGAKIGWYFIYMPIGESPDVSMMLTPSQRLTLGERVRKIRVTKPYFAADFFNDAPYVGGCIAGKYYCHINSKEEVEPCIFAHFSTYNVKDKPILDAFKTEFFKVLRKSQPYNKNMLMPCMMIDNTKVVRKIVEKVGAHVTDPSAEKMLKDPEFMGQLDKLANDFAPEAEKAWKEVFNEKGNIKMSKG</sequence>
<evidence type="ECO:0000313" key="6">
    <source>
        <dbReference type="EMBL" id="SMC19988.1"/>
    </source>
</evidence>
<dbReference type="PANTHER" id="PTHR43524:SF1">
    <property type="entry name" value="RADICAL SAM SUPERFAMILY PROTEIN"/>
    <property type="match status" value="1"/>
</dbReference>
<accession>A0A1W1X8J2</accession>
<reference evidence="6 7" key="1">
    <citation type="submission" date="2017-04" db="EMBL/GenBank/DDBJ databases">
        <authorList>
            <person name="Afonso C.L."/>
            <person name="Miller P.J."/>
            <person name="Scott M.A."/>
            <person name="Spackman E."/>
            <person name="Goraichik I."/>
            <person name="Dimitrov K.M."/>
            <person name="Suarez D.L."/>
            <person name="Swayne D.E."/>
        </authorList>
    </citation>
    <scope>NUCLEOTIDE SEQUENCE [LARGE SCALE GENOMIC DNA]</scope>
    <source>
        <strain evidence="6 7">DSM 12555</strain>
    </source>
</reference>
<proteinExistence type="predicted"/>
<dbReference type="Gene3D" id="3.20.20.70">
    <property type="entry name" value="Aldolase class I"/>
    <property type="match status" value="1"/>
</dbReference>